<keyword evidence="2" id="KW-1185">Reference proteome</keyword>
<gene>
    <name evidence="1" type="ORF">Patl1_01875</name>
</gene>
<protein>
    <submittedName>
        <fullName evidence="1">Uncharacterized protein</fullName>
    </submittedName>
</protein>
<sequence>MDKVVASVLFSFVLAAQTCDTYSFTNNQRYSTCNDLPVLTSFLHWTYDSSTTLFILHSVALEPPHPNGRLELSTLQDNEWEGLNAWWHCKLPVEFGTNCYLLSTNQLWQVGPMNGNSPGVHVTTGDNMRSTATIDFTTGQTISTSVNFDARQRKRNVHGVINAASAYIFGVAGWATGIKLGNENSINDNQIHRNIGIGPFRPCNTSEFALLLRPKPDHKYRFYWNIYHHSIGYAVIGMSIYNVLSGLSILDPERKWWNLYLAILVVLGVTAAFLEAITWYIVIQRKRKNNQKNSHNANGVKGANGANGANGYCVRTEQEV</sequence>
<reference evidence="2" key="1">
    <citation type="journal article" date="2023" name="G3 (Bethesda)">
        <title>Genome assembly and association tests identify interacting loci associated with vigor, precocity, and sex in interspecific pistachio rootstocks.</title>
        <authorList>
            <person name="Palmer W."/>
            <person name="Jacygrad E."/>
            <person name="Sagayaradj S."/>
            <person name="Cavanaugh K."/>
            <person name="Han R."/>
            <person name="Bertier L."/>
            <person name="Beede B."/>
            <person name="Kafkas S."/>
            <person name="Golino D."/>
            <person name="Preece J."/>
            <person name="Michelmore R."/>
        </authorList>
    </citation>
    <scope>NUCLEOTIDE SEQUENCE [LARGE SCALE GENOMIC DNA]</scope>
</reference>
<evidence type="ECO:0000313" key="2">
    <source>
        <dbReference type="Proteomes" id="UP001164250"/>
    </source>
</evidence>
<comment type="caution">
    <text evidence="1">The sequence shown here is derived from an EMBL/GenBank/DDBJ whole genome shotgun (WGS) entry which is preliminary data.</text>
</comment>
<name>A0ACC1CAP7_9ROSI</name>
<evidence type="ECO:0000313" key="1">
    <source>
        <dbReference type="EMBL" id="KAJ0112738.1"/>
    </source>
</evidence>
<accession>A0ACC1CAP7</accession>
<dbReference type="Proteomes" id="UP001164250">
    <property type="component" value="Chromosome 1"/>
</dbReference>
<proteinExistence type="predicted"/>
<dbReference type="EMBL" id="CM047897">
    <property type="protein sequence ID" value="KAJ0112738.1"/>
    <property type="molecule type" value="Genomic_DNA"/>
</dbReference>
<organism evidence="1 2">
    <name type="scientific">Pistacia atlantica</name>
    <dbReference type="NCBI Taxonomy" id="434234"/>
    <lineage>
        <taxon>Eukaryota</taxon>
        <taxon>Viridiplantae</taxon>
        <taxon>Streptophyta</taxon>
        <taxon>Embryophyta</taxon>
        <taxon>Tracheophyta</taxon>
        <taxon>Spermatophyta</taxon>
        <taxon>Magnoliopsida</taxon>
        <taxon>eudicotyledons</taxon>
        <taxon>Gunneridae</taxon>
        <taxon>Pentapetalae</taxon>
        <taxon>rosids</taxon>
        <taxon>malvids</taxon>
        <taxon>Sapindales</taxon>
        <taxon>Anacardiaceae</taxon>
        <taxon>Pistacia</taxon>
    </lineage>
</organism>